<gene>
    <name evidence="2" type="ORF">RGQ29_031699</name>
</gene>
<protein>
    <recommendedName>
        <fullName evidence="1">RNase H type-1 domain-containing protein</fullName>
    </recommendedName>
</protein>
<feature type="domain" description="RNase H type-1" evidence="1">
    <location>
        <begin position="512"/>
        <end position="607"/>
    </location>
</feature>
<dbReference type="InterPro" id="IPR044730">
    <property type="entry name" value="RNase_H-like_dom_plant"/>
</dbReference>
<keyword evidence="3" id="KW-1185">Reference proteome</keyword>
<dbReference type="Gene3D" id="3.30.420.10">
    <property type="entry name" value="Ribonuclease H-like superfamily/Ribonuclease H"/>
    <property type="match status" value="1"/>
</dbReference>
<evidence type="ECO:0000313" key="3">
    <source>
        <dbReference type="Proteomes" id="UP001324115"/>
    </source>
</evidence>
<sequence>MGPTKAPRLDGKKGSLALKLDVSKAYDRASQEEVQCITDTLQLYANSSGQCINFEKSSMYFSSNTTNGQREILKHMLGVKEVDKFETYLGLPTLIGRSKYQTFSFLKDKVWKKLQGWKGRMLSRVGKEILIKAVAQSIPTYTMGVFLLPAKLCHELNALCARFWWGQTRDERKVHWKNWGVLCQSKKDGGLGFRDLKDFNLAMLAKQGWRLIQNKDTLLYRCFNARYFPRSSFLEASDVPNSSYVWKSLMAAQSILKQGCYWRVGDGLTIRVTHDKWIPNQMVVSRFQRSERSDAAAILQIPLSRRQVPDVIFWLYMKRGEYSVKSGYHTARMISKQEAEKGESSREVLGGLVWARLWKLKIPNKIKVFGWQNLARRRIIEDARCGVCFLASETRYHALWECGLAQDVWVCCIRCLQKSRIGHVDMLHLVEDMHGKLTNKELELFWAQSWLIWNQRNTLMHGGVIQDPGKLNQRARDYLEEFRMAQVQLGISGTCGSVEVWRPPVGSLYKVNFDAAMFTNSNSSGFGVVIHNNLGEILAAISAKGPAVGDSEEAEVLACRRALEFAVDGGFTELEIEGDNVTVMRSLASSSTSQSRLGNIYEDIRKHDDTHMKQMISSLANTKLGLGITMERDKVRLGMSSLFGMGKSHARQ</sequence>
<dbReference type="Proteomes" id="UP001324115">
    <property type="component" value="Unassembled WGS sequence"/>
</dbReference>
<dbReference type="AlphaFoldDB" id="A0AAN7EMT4"/>
<dbReference type="Pfam" id="PF13456">
    <property type="entry name" value="RVT_3"/>
    <property type="match status" value="1"/>
</dbReference>
<dbReference type="SUPFAM" id="SSF53098">
    <property type="entry name" value="Ribonuclease H-like"/>
    <property type="match status" value="1"/>
</dbReference>
<dbReference type="GO" id="GO:0003676">
    <property type="term" value="F:nucleic acid binding"/>
    <property type="evidence" value="ECO:0007669"/>
    <property type="project" value="InterPro"/>
</dbReference>
<dbReference type="GO" id="GO:0004523">
    <property type="term" value="F:RNA-DNA hybrid ribonuclease activity"/>
    <property type="evidence" value="ECO:0007669"/>
    <property type="project" value="InterPro"/>
</dbReference>
<name>A0AAN7EMT4_QUERU</name>
<dbReference type="InterPro" id="IPR036397">
    <property type="entry name" value="RNaseH_sf"/>
</dbReference>
<evidence type="ECO:0000259" key="1">
    <source>
        <dbReference type="Pfam" id="PF13456"/>
    </source>
</evidence>
<dbReference type="CDD" id="cd06222">
    <property type="entry name" value="RNase_H_like"/>
    <property type="match status" value="1"/>
</dbReference>
<dbReference type="PANTHER" id="PTHR33116:SF86">
    <property type="entry name" value="REVERSE TRANSCRIPTASE DOMAIN-CONTAINING PROTEIN"/>
    <property type="match status" value="1"/>
</dbReference>
<comment type="caution">
    <text evidence="2">The sequence shown here is derived from an EMBL/GenBank/DDBJ whole genome shotgun (WGS) entry which is preliminary data.</text>
</comment>
<proteinExistence type="predicted"/>
<accession>A0AAN7EMT4</accession>
<organism evidence="2 3">
    <name type="scientific">Quercus rubra</name>
    <name type="common">Northern red oak</name>
    <name type="synonym">Quercus borealis</name>
    <dbReference type="NCBI Taxonomy" id="3512"/>
    <lineage>
        <taxon>Eukaryota</taxon>
        <taxon>Viridiplantae</taxon>
        <taxon>Streptophyta</taxon>
        <taxon>Embryophyta</taxon>
        <taxon>Tracheophyta</taxon>
        <taxon>Spermatophyta</taxon>
        <taxon>Magnoliopsida</taxon>
        <taxon>eudicotyledons</taxon>
        <taxon>Gunneridae</taxon>
        <taxon>Pentapetalae</taxon>
        <taxon>rosids</taxon>
        <taxon>fabids</taxon>
        <taxon>Fagales</taxon>
        <taxon>Fagaceae</taxon>
        <taxon>Quercus</taxon>
    </lineage>
</organism>
<dbReference type="InterPro" id="IPR002156">
    <property type="entry name" value="RNaseH_domain"/>
</dbReference>
<dbReference type="EMBL" id="JAXUIC010000009">
    <property type="protein sequence ID" value="KAK4573849.1"/>
    <property type="molecule type" value="Genomic_DNA"/>
</dbReference>
<reference evidence="2 3" key="1">
    <citation type="journal article" date="2023" name="G3 (Bethesda)">
        <title>A haplotype-resolved chromosome-scale genome for Quercus rubra L. provides insights into the genetics of adaptive traits for red oak species.</title>
        <authorList>
            <person name="Kapoor B."/>
            <person name="Jenkins J."/>
            <person name="Schmutz J."/>
            <person name="Zhebentyayeva T."/>
            <person name="Kuelheim C."/>
            <person name="Coggeshall M."/>
            <person name="Heim C."/>
            <person name="Lasky J.R."/>
            <person name="Leites L."/>
            <person name="Islam-Faridi N."/>
            <person name="Romero-Severson J."/>
            <person name="DeLeo V.L."/>
            <person name="Lucas S.M."/>
            <person name="Lazic D."/>
            <person name="Gailing O."/>
            <person name="Carlson J."/>
            <person name="Staton M."/>
        </authorList>
    </citation>
    <scope>NUCLEOTIDE SEQUENCE [LARGE SCALE GENOMIC DNA]</scope>
    <source>
        <strain evidence="2">Pseudo-F2</strain>
    </source>
</reference>
<evidence type="ECO:0000313" key="2">
    <source>
        <dbReference type="EMBL" id="KAK4573849.1"/>
    </source>
</evidence>
<dbReference type="InterPro" id="IPR012337">
    <property type="entry name" value="RNaseH-like_sf"/>
</dbReference>
<dbReference type="PANTHER" id="PTHR33116">
    <property type="entry name" value="REVERSE TRANSCRIPTASE ZINC-BINDING DOMAIN-CONTAINING PROTEIN-RELATED-RELATED"/>
    <property type="match status" value="1"/>
</dbReference>